<dbReference type="PANTHER" id="PTHR24045">
    <property type="match status" value="1"/>
</dbReference>
<dbReference type="InterPro" id="IPR047141">
    <property type="entry name" value="Stealth"/>
</dbReference>
<keyword evidence="8" id="KW-1185">Reference proteome</keyword>
<name>A0A2K8KB98_9RHOB</name>
<dbReference type="PANTHER" id="PTHR24045:SF0">
    <property type="entry name" value="N-ACETYLGLUCOSAMINE-1-PHOSPHOTRANSFERASE SUBUNITS ALPHA_BETA"/>
    <property type="match status" value="1"/>
</dbReference>
<dbReference type="RefSeq" id="WP_071479700.1">
    <property type="nucleotide sequence ID" value="NZ_CP024899.1"/>
</dbReference>
<dbReference type="Pfam" id="PF17102">
    <property type="entry name" value="Stealth_CR3"/>
    <property type="match status" value="1"/>
</dbReference>
<dbReference type="GO" id="GO:0016772">
    <property type="term" value="F:transferase activity, transferring phosphorus-containing groups"/>
    <property type="evidence" value="ECO:0007669"/>
    <property type="project" value="InterPro"/>
</dbReference>
<dbReference type="KEGG" id="rbg:BG454_03330"/>
<dbReference type="AlphaFoldDB" id="A0A2K8KB98"/>
<evidence type="ECO:0008006" key="9">
    <source>
        <dbReference type="Google" id="ProtNLM"/>
    </source>
</evidence>
<organism evidence="7 8">
    <name type="scientific">Roseinatronobacter bogoriensis subsp. barguzinensis</name>
    <dbReference type="NCBI Taxonomy" id="441209"/>
    <lineage>
        <taxon>Bacteria</taxon>
        <taxon>Pseudomonadati</taxon>
        <taxon>Pseudomonadota</taxon>
        <taxon>Alphaproteobacteria</taxon>
        <taxon>Rhodobacterales</taxon>
        <taxon>Paracoccaceae</taxon>
        <taxon>Roseinatronobacter</taxon>
    </lineage>
</organism>
<proteinExistence type="inferred from homology"/>
<accession>A0A2K8KB98</accession>
<dbReference type="InterPro" id="IPR021520">
    <property type="entry name" value="Stealth_CR2"/>
</dbReference>
<dbReference type="InterPro" id="IPR031357">
    <property type="entry name" value="Stealth_CR3"/>
</dbReference>
<dbReference type="InterPro" id="IPR031358">
    <property type="entry name" value="Stealth_CR1"/>
</dbReference>
<dbReference type="STRING" id="441209.GCA_001870665_00558"/>
<gene>
    <name evidence="7" type="ORF">BG454_03330</name>
</gene>
<evidence type="ECO:0000259" key="4">
    <source>
        <dbReference type="Pfam" id="PF11380"/>
    </source>
</evidence>
<evidence type="ECO:0000256" key="3">
    <source>
        <dbReference type="ARBA" id="ARBA00023169"/>
    </source>
</evidence>
<dbReference type="OrthoDB" id="9776077at2"/>
<keyword evidence="3" id="KW-0270">Exopolysaccharide synthesis</keyword>
<dbReference type="Proteomes" id="UP000228948">
    <property type="component" value="Chromosome"/>
</dbReference>
<comment type="similarity">
    <text evidence="1">Belongs to the stealth family.</text>
</comment>
<keyword evidence="2" id="KW-0808">Transferase</keyword>
<sequence>MERPLDIAIPACTSDPIDAVITWVDGGDAKHAAKRAKALGKAAQALHPNGINPHRWGSSDELRYCLQSLANHAPWLRHIWIVTDDQSPDPATIPAALADRVSIVDHRVIFRGFTQYLPTFNSLSIETMLWRIPGLAERFVYFNDDVFLTAPLSADDVFKDAVPVLRGKWADYSHLDANPEKMRDPAFFNHYTQINAARLAGFAPDHLWTSAHVVHPMNRVFMEQLFKRFGPEFTANIAHPFRDLSQFQPMALHNHFCIRNGNHLTPAKADYLHLRSSATTEFPLEAVQAYLRRSLSPDAKFLCVNDLPQIEQALPDARYWIERAISA</sequence>
<evidence type="ECO:0000313" key="8">
    <source>
        <dbReference type="Proteomes" id="UP000228948"/>
    </source>
</evidence>
<feature type="domain" description="Stealth protein CR3 conserved region 3" evidence="6">
    <location>
        <begin position="211"/>
        <end position="258"/>
    </location>
</feature>
<feature type="domain" description="Stealth protein CR1 conserved region 1" evidence="5">
    <location>
        <begin position="16"/>
        <end position="41"/>
    </location>
</feature>
<dbReference type="Pfam" id="PF17101">
    <property type="entry name" value="Stealth_CR1"/>
    <property type="match status" value="1"/>
</dbReference>
<evidence type="ECO:0000259" key="5">
    <source>
        <dbReference type="Pfam" id="PF17101"/>
    </source>
</evidence>
<evidence type="ECO:0000313" key="7">
    <source>
        <dbReference type="EMBL" id="ATX64985.1"/>
    </source>
</evidence>
<dbReference type="GO" id="GO:0000271">
    <property type="term" value="P:polysaccharide biosynthetic process"/>
    <property type="evidence" value="ECO:0007669"/>
    <property type="project" value="UniProtKB-KW"/>
</dbReference>
<dbReference type="Pfam" id="PF11380">
    <property type="entry name" value="Stealth_CR2"/>
    <property type="match status" value="1"/>
</dbReference>
<evidence type="ECO:0000256" key="1">
    <source>
        <dbReference type="ARBA" id="ARBA00007583"/>
    </source>
</evidence>
<reference evidence="7" key="1">
    <citation type="submission" date="2017-11" db="EMBL/GenBank/DDBJ databases">
        <title>Revised Sequence and Annotation of the Rhodobaca barguzinensis strain alga05 Genome.</title>
        <authorList>
            <person name="Kopejtka K."/>
            <person name="Tomasch J.M."/>
            <person name="Bunk B."/>
            <person name="Koblizek M."/>
        </authorList>
    </citation>
    <scope>NUCLEOTIDE SEQUENCE [LARGE SCALE GENOMIC DNA]</scope>
    <source>
        <strain evidence="7">Alga05</strain>
    </source>
</reference>
<dbReference type="EMBL" id="CP024899">
    <property type="protein sequence ID" value="ATX64985.1"/>
    <property type="molecule type" value="Genomic_DNA"/>
</dbReference>
<feature type="domain" description="Stealth protein CR2 conserved region 2" evidence="4">
    <location>
        <begin position="55"/>
        <end position="160"/>
    </location>
</feature>
<evidence type="ECO:0000256" key="2">
    <source>
        <dbReference type="ARBA" id="ARBA00022679"/>
    </source>
</evidence>
<evidence type="ECO:0000259" key="6">
    <source>
        <dbReference type="Pfam" id="PF17102"/>
    </source>
</evidence>
<protein>
    <recommendedName>
        <fullName evidence="9">Capsular biosynthesis protein</fullName>
    </recommendedName>
</protein>